<proteinExistence type="predicted"/>
<accession>A0A4Q7ZU09</accession>
<dbReference type="PROSITE" id="PS50234">
    <property type="entry name" value="VWFA"/>
    <property type="match status" value="1"/>
</dbReference>
<dbReference type="InterPro" id="IPR036465">
    <property type="entry name" value="vWFA_dom_sf"/>
</dbReference>
<dbReference type="Pfam" id="PF00092">
    <property type="entry name" value="VWA"/>
    <property type="match status" value="1"/>
</dbReference>
<reference evidence="2 3" key="1">
    <citation type="submission" date="2019-02" db="EMBL/GenBank/DDBJ databases">
        <title>Sequencing the genomes of 1000 actinobacteria strains.</title>
        <authorList>
            <person name="Klenk H.-P."/>
        </authorList>
    </citation>
    <scope>NUCLEOTIDE SEQUENCE [LARGE SCALE GENOMIC DNA]</scope>
    <source>
        <strain evidence="2 3">DSM 45162</strain>
    </source>
</reference>
<dbReference type="SMART" id="SM00327">
    <property type="entry name" value="VWA"/>
    <property type="match status" value="1"/>
</dbReference>
<keyword evidence="3" id="KW-1185">Reference proteome</keyword>
<dbReference type="SUPFAM" id="SSF53300">
    <property type="entry name" value="vWA-like"/>
    <property type="match status" value="1"/>
</dbReference>
<comment type="caution">
    <text evidence="2">The sequence shown here is derived from an EMBL/GenBank/DDBJ whole genome shotgun (WGS) entry which is preliminary data.</text>
</comment>
<protein>
    <submittedName>
        <fullName evidence="2">von Willebrand factor type A domain-containing protein</fullName>
    </submittedName>
</protein>
<organism evidence="2 3">
    <name type="scientific">Krasilnikovia cinnamomea</name>
    <dbReference type="NCBI Taxonomy" id="349313"/>
    <lineage>
        <taxon>Bacteria</taxon>
        <taxon>Bacillati</taxon>
        <taxon>Actinomycetota</taxon>
        <taxon>Actinomycetes</taxon>
        <taxon>Micromonosporales</taxon>
        <taxon>Micromonosporaceae</taxon>
        <taxon>Krasilnikovia</taxon>
    </lineage>
</organism>
<dbReference type="AlphaFoldDB" id="A0A4Q7ZU09"/>
<name>A0A4Q7ZU09_9ACTN</name>
<evidence type="ECO:0000259" key="1">
    <source>
        <dbReference type="PROSITE" id="PS50234"/>
    </source>
</evidence>
<dbReference type="InterPro" id="IPR002035">
    <property type="entry name" value="VWF_A"/>
</dbReference>
<evidence type="ECO:0000313" key="2">
    <source>
        <dbReference type="EMBL" id="RZU54371.1"/>
    </source>
</evidence>
<evidence type="ECO:0000313" key="3">
    <source>
        <dbReference type="Proteomes" id="UP000292564"/>
    </source>
</evidence>
<dbReference type="Gene3D" id="3.40.50.410">
    <property type="entry name" value="von Willebrand factor, type A domain"/>
    <property type="match status" value="1"/>
</dbReference>
<sequence length="568" mass="57674">MGVVSGRHRRPSRRRAPASAAAAVAVLAVAAGLRFVFPLLAGGGCGEQVRLDVAAAPDIAPAVQAAARDWIRTGADGARCVTVDVRAAESVDVASAVGREQRATFGGWGPGAAGVAVPQVWIADSSTWPVRLRAAVPGFTLAEQGRVAVSPVVFAAPEPVARDLGWSGGDVGYQDLTTQLTSSTTLRAGTVEPSRDAVGLSGLLALDAAAGSAGPRVLGGVLHALAVGRSALRANLVQQFPVADDPATLASGLGLAALSERDVVTYNAGSPSVRLSALYPRPAPATLDFPYLILPGASQGQGTAARALFRALGGATFRDQLGRLGLRGPDGAARGFTAPDGAPKVADPGAGPAPDAAAIVRALAGWSGVVAPARVLAVVDASGSMRAPDGTGRGTRMGAVLRAARDGLTLFSDDWQVGLWRFAGTRPGHQELVPIGPLAANRGAVEDALAGITAQDGDAGLYGTILDAYRTVQDGWQAGRVNSVVVLTDGVSAAGDLALSDLLTRLRSVKDDARPVQVVVVGVGDRVDRALLDQITRTVGGGVFVARDPAQVGDVFLQAISLRVAVAR</sequence>
<feature type="domain" description="VWFA" evidence="1">
    <location>
        <begin position="374"/>
        <end position="560"/>
    </location>
</feature>
<dbReference type="Proteomes" id="UP000292564">
    <property type="component" value="Unassembled WGS sequence"/>
</dbReference>
<dbReference type="EMBL" id="SHKY01000001">
    <property type="protein sequence ID" value="RZU54371.1"/>
    <property type="molecule type" value="Genomic_DNA"/>
</dbReference>
<gene>
    <name evidence="2" type="ORF">EV385_6322</name>
</gene>